<proteinExistence type="predicted"/>
<evidence type="ECO:0000313" key="1">
    <source>
        <dbReference type="EMBL" id="QDT90401.1"/>
    </source>
</evidence>
<evidence type="ECO:0000313" key="2">
    <source>
        <dbReference type="Proteomes" id="UP000316855"/>
    </source>
</evidence>
<sequence length="91" mass="10547">MVDVDYLLERNRYWQKSSIAVESSLFYRVSRPEIELFAVHVTSDSNNPCPIPVSPTHLIFVAIQLRIHSGGVWLRYWLCWRSPNLAVCIGE</sequence>
<keyword evidence="2" id="KW-1185">Reference proteome</keyword>
<organism evidence="1 2">
    <name type="scientific">Gimesia algae</name>
    <dbReference type="NCBI Taxonomy" id="2527971"/>
    <lineage>
        <taxon>Bacteria</taxon>
        <taxon>Pseudomonadati</taxon>
        <taxon>Planctomycetota</taxon>
        <taxon>Planctomycetia</taxon>
        <taxon>Planctomycetales</taxon>
        <taxon>Planctomycetaceae</taxon>
        <taxon>Gimesia</taxon>
    </lineage>
</organism>
<dbReference type="Proteomes" id="UP000316855">
    <property type="component" value="Chromosome"/>
</dbReference>
<dbReference type="AlphaFoldDB" id="A0A517VBM0"/>
<accession>A0A517VBM0</accession>
<gene>
    <name evidence="1" type="ORF">Pan161_20510</name>
</gene>
<name>A0A517VBM0_9PLAN</name>
<reference evidence="1 2" key="1">
    <citation type="submission" date="2019-02" db="EMBL/GenBank/DDBJ databases">
        <title>Deep-cultivation of Planctomycetes and their phenomic and genomic characterization uncovers novel biology.</title>
        <authorList>
            <person name="Wiegand S."/>
            <person name="Jogler M."/>
            <person name="Boedeker C."/>
            <person name="Pinto D."/>
            <person name="Vollmers J."/>
            <person name="Rivas-Marin E."/>
            <person name="Kohn T."/>
            <person name="Peeters S.H."/>
            <person name="Heuer A."/>
            <person name="Rast P."/>
            <person name="Oberbeckmann S."/>
            <person name="Bunk B."/>
            <person name="Jeske O."/>
            <person name="Meyerdierks A."/>
            <person name="Storesund J.E."/>
            <person name="Kallscheuer N."/>
            <person name="Luecker S."/>
            <person name="Lage O.M."/>
            <person name="Pohl T."/>
            <person name="Merkel B.J."/>
            <person name="Hornburger P."/>
            <person name="Mueller R.-W."/>
            <person name="Bruemmer F."/>
            <person name="Labrenz M."/>
            <person name="Spormann A.M."/>
            <person name="Op den Camp H."/>
            <person name="Overmann J."/>
            <person name="Amann R."/>
            <person name="Jetten M.S.M."/>
            <person name="Mascher T."/>
            <person name="Medema M.H."/>
            <person name="Devos D.P."/>
            <person name="Kaster A.-K."/>
            <person name="Ovreas L."/>
            <person name="Rohde M."/>
            <person name="Galperin M.Y."/>
            <person name="Jogler C."/>
        </authorList>
    </citation>
    <scope>NUCLEOTIDE SEQUENCE [LARGE SCALE GENOMIC DNA]</scope>
    <source>
        <strain evidence="1 2">Pan161</strain>
    </source>
</reference>
<dbReference type="EMBL" id="CP036343">
    <property type="protein sequence ID" value="QDT90401.1"/>
    <property type="molecule type" value="Genomic_DNA"/>
</dbReference>
<dbReference type="KEGG" id="gax:Pan161_20510"/>
<protein>
    <submittedName>
        <fullName evidence="1">Uncharacterized protein</fullName>
    </submittedName>
</protein>